<keyword evidence="9" id="KW-0805">Transcription regulation</keyword>
<comment type="function">
    <text evidence="13">Component of the EKC/KEOPS complex that is required for the formation of a threonylcarbamoyl group on adenosine at position 37 (t(6)A37) in tRNAs that read codons beginning with adenine. The complex is probably involved in the transfer of the threonylcarbamoyl moiety of threonylcarbamoyl-AMP (TC-AMP) to the N6 group of A37. GON7 likely plays a supporting role to the catalytic subunit KAE1 in the complex. The EKC/KEOPS complex also promotes both telomere uncapping and telomere elongation. The complex is required for efficient recruitment of transcriptional coactivators.</text>
</comment>
<evidence type="ECO:0000313" key="15">
    <source>
        <dbReference type="EMBL" id="KHN97799.1"/>
    </source>
</evidence>
<keyword evidence="10" id="KW-0010">Activator</keyword>
<name>A0A0B2WW32_METAS</name>
<dbReference type="InterPro" id="IPR014849">
    <property type="entry name" value="EKC/KEOPS_Gon7"/>
</dbReference>
<feature type="region of interest" description="Disordered" evidence="14">
    <location>
        <begin position="64"/>
        <end position="104"/>
    </location>
</feature>
<evidence type="ECO:0000256" key="3">
    <source>
        <dbReference type="ARBA" id="ARBA00008529"/>
    </source>
</evidence>
<protein>
    <recommendedName>
        <fullName evidence="5">EKC/KEOPS complex subunit GON7</fullName>
    </recommendedName>
</protein>
<dbReference type="STRING" id="1081103.A0A0B2WW32"/>
<comment type="subcellular location">
    <subcellularLocation>
        <location evidence="2">Chromosome</location>
        <location evidence="2">Telomere</location>
    </subcellularLocation>
    <subcellularLocation>
        <location evidence="1">Nucleus</location>
    </subcellularLocation>
</comment>
<evidence type="ECO:0000256" key="13">
    <source>
        <dbReference type="ARBA" id="ARBA00025393"/>
    </source>
</evidence>
<proteinExistence type="inferred from homology"/>
<dbReference type="GeneID" id="63738643"/>
<keyword evidence="16" id="KW-1185">Reference proteome</keyword>
<evidence type="ECO:0000256" key="10">
    <source>
        <dbReference type="ARBA" id="ARBA00023159"/>
    </source>
</evidence>
<sequence>MAPDTKDTTTLTASYRSPQNEHFTIVQTLPVPASASVQDKTQYLEALRKAVTDTQDQINKELTKRMEQDKAREAASGDAVAARLGTDEDKEEENYGEEVQDEEG</sequence>
<evidence type="ECO:0000313" key="16">
    <source>
        <dbReference type="Proteomes" id="UP000030816"/>
    </source>
</evidence>
<evidence type="ECO:0000256" key="1">
    <source>
        <dbReference type="ARBA" id="ARBA00004123"/>
    </source>
</evidence>
<evidence type="ECO:0000256" key="7">
    <source>
        <dbReference type="ARBA" id="ARBA00022694"/>
    </source>
</evidence>
<evidence type="ECO:0000256" key="2">
    <source>
        <dbReference type="ARBA" id="ARBA00004574"/>
    </source>
</evidence>
<keyword evidence="8" id="KW-0779">Telomere</keyword>
<dbReference type="RefSeq" id="XP_040678865.1">
    <property type="nucleotide sequence ID" value="XM_040822986.1"/>
</dbReference>
<keyword evidence="6" id="KW-0158">Chromosome</keyword>
<dbReference type="Proteomes" id="UP000030816">
    <property type="component" value="Unassembled WGS sequence"/>
</dbReference>
<comment type="subunit">
    <text evidence="4">Component of the EKC/KEOPS complex composed of at least BUD32, CGI121, GON7, KAE1 and PCC1; the whole complex dimerizes.</text>
</comment>
<evidence type="ECO:0000256" key="11">
    <source>
        <dbReference type="ARBA" id="ARBA00023163"/>
    </source>
</evidence>
<accession>A0A0B2WW32</accession>
<keyword evidence="12" id="KW-0539">Nucleus</keyword>
<evidence type="ECO:0000256" key="12">
    <source>
        <dbReference type="ARBA" id="ARBA00023242"/>
    </source>
</evidence>
<evidence type="ECO:0000256" key="4">
    <source>
        <dbReference type="ARBA" id="ARBA00011534"/>
    </source>
</evidence>
<keyword evidence="11" id="KW-0804">Transcription</keyword>
<dbReference type="GO" id="GO:0005634">
    <property type="term" value="C:nucleus"/>
    <property type="evidence" value="ECO:0007669"/>
    <property type="project" value="UniProtKB-SubCell"/>
</dbReference>
<gene>
    <name evidence="15" type="ORF">MAM_04188</name>
</gene>
<dbReference type="GO" id="GO:0000781">
    <property type="term" value="C:chromosome, telomeric region"/>
    <property type="evidence" value="ECO:0007669"/>
    <property type="project" value="UniProtKB-SubCell"/>
</dbReference>
<comment type="similarity">
    <text evidence="3">Belongs to the GON7 family.</text>
</comment>
<evidence type="ECO:0000256" key="5">
    <source>
        <dbReference type="ARBA" id="ARBA00019746"/>
    </source>
</evidence>
<dbReference type="OrthoDB" id="2288868at2759"/>
<dbReference type="HOGENOM" id="CLU_146833_1_1_1"/>
<dbReference type="AlphaFoldDB" id="A0A0B2WW32"/>
<feature type="compositionally biased region" description="Basic and acidic residues" evidence="14">
    <location>
        <begin position="64"/>
        <end position="75"/>
    </location>
</feature>
<dbReference type="GO" id="GO:0008033">
    <property type="term" value="P:tRNA processing"/>
    <property type="evidence" value="ECO:0007669"/>
    <property type="project" value="UniProtKB-KW"/>
</dbReference>
<evidence type="ECO:0000256" key="9">
    <source>
        <dbReference type="ARBA" id="ARBA00023015"/>
    </source>
</evidence>
<keyword evidence="7" id="KW-0819">tRNA processing</keyword>
<dbReference type="Pfam" id="PF08738">
    <property type="entry name" value="Gon7"/>
    <property type="match status" value="1"/>
</dbReference>
<evidence type="ECO:0000256" key="8">
    <source>
        <dbReference type="ARBA" id="ARBA00022895"/>
    </source>
</evidence>
<dbReference type="EMBL" id="AZHE01000009">
    <property type="protein sequence ID" value="KHN97799.1"/>
    <property type="molecule type" value="Genomic_DNA"/>
</dbReference>
<organism evidence="15 16">
    <name type="scientific">Metarhizium album (strain ARSEF 1941)</name>
    <dbReference type="NCBI Taxonomy" id="1081103"/>
    <lineage>
        <taxon>Eukaryota</taxon>
        <taxon>Fungi</taxon>
        <taxon>Dikarya</taxon>
        <taxon>Ascomycota</taxon>
        <taxon>Pezizomycotina</taxon>
        <taxon>Sordariomycetes</taxon>
        <taxon>Hypocreomycetidae</taxon>
        <taxon>Hypocreales</taxon>
        <taxon>Clavicipitaceae</taxon>
        <taxon>Metarhizium</taxon>
    </lineage>
</organism>
<feature type="compositionally biased region" description="Acidic residues" evidence="14">
    <location>
        <begin position="88"/>
        <end position="104"/>
    </location>
</feature>
<evidence type="ECO:0000256" key="14">
    <source>
        <dbReference type="SAM" id="MobiDB-lite"/>
    </source>
</evidence>
<reference evidence="15 16" key="1">
    <citation type="journal article" date="2014" name="Proc. Natl. Acad. Sci. U.S.A.">
        <title>Trajectory and genomic determinants of fungal-pathogen speciation and host adaptation.</title>
        <authorList>
            <person name="Hu X."/>
            <person name="Xiao G."/>
            <person name="Zheng P."/>
            <person name="Shang Y."/>
            <person name="Su Y."/>
            <person name="Zhang X."/>
            <person name="Liu X."/>
            <person name="Zhan S."/>
            <person name="St Leger R.J."/>
            <person name="Wang C."/>
        </authorList>
    </citation>
    <scope>NUCLEOTIDE SEQUENCE [LARGE SCALE GENOMIC DNA]</scope>
    <source>
        <strain evidence="15 16">ARSEF 1941</strain>
    </source>
</reference>
<evidence type="ECO:0000256" key="6">
    <source>
        <dbReference type="ARBA" id="ARBA00022454"/>
    </source>
</evidence>
<comment type="caution">
    <text evidence="15">The sequence shown here is derived from an EMBL/GenBank/DDBJ whole genome shotgun (WGS) entry which is preliminary data.</text>
</comment>